<dbReference type="GO" id="GO:0016405">
    <property type="term" value="F:CoA-ligase activity"/>
    <property type="evidence" value="ECO:0007669"/>
    <property type="project" value="TreeGrafter"/>
</dbReference>
<protein>
    <recommendedName>
        <fullName evidence="5">Phenylacetyl-CoA ligase</fullName>
    </recommendedName>
</protein>
<dbReference type="EMBL" id="JABBWD010000031">
    <property type="protein sequence ID" value="KAG1775807.1"/>
    <property type="molecule type" value="Genomic_DNA"/>
</dbReference>
<dbReference type="AlphaFoldDB" id="A0A9P6ZSF8"/>
<dbReference type="PANTHER" id="PTHR24096:SF422">
    <property type="entry name" value="BCDNA.GH02901"/>
    <property type="match status" value="1"/>
</dbReference>
<sequence length="567" mass="62114">MSEIYGPSLETSVPDDLTLAQFILDSSHPLRPIRPSHVPWFIEDAGGRGVGHEEVRARTYGLANGLSLRFCVKENDLVVIFSPNHIDYAAAIWATHRLGGVVSCANPANHINELLYQLKVVRASLIIAHSSSLHTALGAAQAAGLPSERVITFDESNQISVGALIQQGLRSEPNFVERRLRKGEAKTKVAFLSFSSGTTGKPKAVAISHFAPIINMIQMAEQQKVNKNYAPWEEQRFRPGDVVAGVLPFFHIYGLVVGIHFMTFCGISVVVIPKFNFTEFLESIVRHRINYLLLVPPQIVLFCKHPAMKNYNLNSVRFLMCGAAPLSTSLVDQLVKVLPNAQIGQGYGMTESAATIAMFSVDEKLGVPGSAGRLVPGVVAKVVKADGTLAGFNEPGELQVKIPSVALGYLDNEEATKETFVNGWLRTGDEVIIREDHEVFIVDRLKEIMKVKGFQVAPAELEGCLFGHPDVSDTCVVPISDSYSGELPMAFVVLHPNAVKRIALDPAEVERVKVSITKHVADNKAAYKHLTGGVEFVDVIPKNPSGKLLRRVLRDRARDLVRLRSKL</sequence>
<evidence type="ECO:0008006" key="5">
    <source>
        <dbReference type="Google" id="ProtNLM"/>
    </source>
</evidence>
<name>A0A9P6ZSF8_9AGAM</name>
<dbReference type="SUPFAM" id="SSF56801">
    <property type="entry name" value="Acetyl-CoA synthetase-like"/>
    <property type="match status" value="1"/>
</dbReference>
<dbReference type="Pfam" id="PF00501">
    <property type="entry name" value="AMP-binding"/>
    <property type="match status" value="1"/>
</dbReference>
<evidence type="ECO:0000313" key="3">
    <source>
        <dbReference type="EMBL" id="KAG1775807.1"/>
    </source>
</evidence>
<dbReference type="PANTHER" id="PTHR24096">
    <property type="entry name" value="LONG-CHAIN-FATTY-ACID--COA LIGASE"/>
    <property type="match status" value="1"/>
</dbReference>
<accession>A0A9P6ZSF8</accession>
<feature type="domain" description="AMP-dependent synthetase/ligase" evidence="1">
    <location>
        <begin position="47"/>
        <end position="410"/>
    </location>
</feature>
<dbReference type="Proteomes" id="UP000714275">
    <property type="component" value="Unassembled WGS sequence"/>
</dbReference>
<feature type="domain" description="AMP-binding enzyme C-terminal" evidence="2">
    <location>
        <begin position="460"/>
        <end position="547"/>
    </location>
</feature>
<gene>
    <name evidence="3" type="ORF">EV702DRAFT_1115053</name>
</gene>
<dbReference type="InterPro" id="IPR000873">
    <property type="entry name" value="AMP-dep_synth/lig_dom"/>
</dbReference>
<evidence type="ECO:0000259" key="2">
    <source>
        <dbReference type="Pfam" id="PF13193"/>
    </source>
</evidence>
<dbReference type="PROSITE" id="PS00455">
    <property type="entry name" value="AMP_BINDING"/>
    <property type="match status" value="1"/>
</dbReference>
<proteinExistence type="predicted"/>
<dbReference type="Pfam" id="PF13193">
    <property type="entry name" value="AMP-binding_C"/>
    <property type="match status" value="1"/>
</dbReference>
<comment type="caution">
    <text evidence="3">The sequence shown here is derived from an EMBL/GenBank/DDBJ whole genome shotgun (WGS) entry which is preliminary data.</text>
</comment>
<evidence type="ECO:0000313" key="4">
    <source>
        <dbReference type="Proteomes" id="UP000714275"/>
    </source>
</evidence>
<dbReference type="InterPro" id="IPR045851">
    <property type="entry name" value="AMP-bd_C_sf"/>
</dbReference>
<organism evidence="3 4">
    <name type="scientific">Suillus placidus</name>
    <dbReference type="NCBI Taxonomy" id="48579"/>
    <lineage>
        <taxon>Eukaryota</taxon>
        <taxon>Fungi</taxon>
        <taxon>Dikarya</taxon>
        <taxon>Basidiomycota</taxon>
        <taxon>Agaricomycotina</taxon>
        <taxon>Agaricomycetes</taxon>
        <taxon>Agaricomycetidae</taxon>
        <taxon>Boletales</taxon>
        <taxon>Suillineae</taxon>
        <taxon>Suillaceae</taxon>
        <taxon>Suillus</taxon>
    </lineage>
</organism>
<keyword evidence="4" id="KW-1185">Reference proteome</keyword>
<dbReference type="InterPro" id="IPR042099">
    <property type="entry name" value="ANL_N_sf"/>
</dbReference>
<dbReference type="InterPro" id="IPR020845">
    <property type="entry name" value="AMP-binding_CS"/>
</dbReference>
<reference evidence="3" key="1">
    <citation type="journal article" date="2020" name="New Phytol.">
        <title>Comparative genomics reveals dynamic genome evolution in host specialist ectomycorrhizal fungi.</title>
        <authorList>
            <person name="Lofgren L.A."/>
            <person name="Nguyen N.H."/>
            <person name="Vilgalys R."/>
            <person name="Ruytinx J."/>
            <person name="Liao H.L."/>
            <person name="Branco S."/>
            <person name="Kuo A."/>
            <person name="LaButti K."/>
            <person name="Lipzen A."/>
            <person name="Andreopoulos W."/>
            <person name="Pangilinan J."/>
            <person name="Riley R."/>
            <person name="Hundley H."/>
            <person name="Na H."/>
            <person name="Barry K."/>
            <person name="Grigoriev I.V."/>
            <person name="Stajich J.E."/>
            <person name="Kennedy P.G."/>
        </authorList>
    </citation>
    <scope>NUCLEOTIDE SEQUENCE</scope>
    <source>
        <strain evidence="3">DOB743</strain>
    </source>
</reference>
<dbReference type="Gene3D" id="3.40.50.12780">
    <property type="entry name" value="N-terminal domain of ligase-like"/>
    <property type="match status" value="1"/>
</dbReference>
<dbReference type="Gene3D" id="3.30.300.30">
    <property type="match status" value="1"/>
</dbReference>
<evidence type="ECO:0000259" key="1">
    <source>
        <dbReference type="Pfam" id="PF00501"/>
    </source>
</evidence>
<dbReference type="InterPro" id="IPR025110">
    <property type="entry name" value="AMP-bd_C"/>
</dbReference>
<dbReference type="OrthoDB" id="6509636at2759"/>